<dbReference type="Gene3D" id="3.60.21.10">
    <property type="match status" value="1"/>
</dbReference>
<comment type="caution">
    <text evidence="7">The sequence shown here is derived from an EMBL/GenBank/DDBJ whole genome shotgun (WGS) entry which is preliminary data.</text>
</comment>
<dbReference type="PANTHER" id="PTHR34990:SF2">
    <property type="entry name" value="BLL8164 PROTEIN"/>
    <property type="match status" value="1"/>
</dbReference>
<evidence type="ECO:0000313" key="7">
    <source>
        <dbReference type="EMBL" id="GAA4437108.1"/>
    </source>
</evidence>
<dbReference type="Proteomes" id="UP001501508">
    <property type="component" value="Unassembled WGS sequence"/>
</dbReference>
<dbReference type="PANTHER" id="PTHR34990">
    <property type="entry name" value="UDP-2,3-DIACYLGLUCOSAMINE HYDROLASE-RELATED"/>
    <property type="match status" value="1"/>
</dbReference>
<dbReference type="EMBL" id="BAABEY010000017">
    <property type="protein sequence ID" value="GAA4437108.1"/>
    <property type="molecule type" value="Genomic_DNA"/>
</dbReference>
<keyword evidence="5" id="KW-0464">Manganese</keyword>
<evidence type="ECO:0000259" key="6">
    <source>
        <dbReference type="Pfam" id="PF00149"/>
    </source>
</evidence>
<evidence type="ECO:0000256" key="4">
    <source>
        <dbReference type="ARBA" id="ARBA00023136"/>
    </source>
</evidence>
<keyword evidence="8" id="KW-1185">Reference proteome</keyword>
<evidence type="ECO:0000256" key="3">
    <source>
        <dbReference type="ARBA" id="ARBA00022723"/>
    </source>
</evidence>
<sequence length="288" mass="33338">METPKRFRTIVVSDIHLGTSGSKVKEVTHFLKAYSCERLILNGDIIDGWQLKKFGEWKRKHTLFFKALIKMMAKHNTSVIYLRGNHDDFLDQILPLKLGKNFSIRKDYILKSGGNRYYVTHGDIFDSVISEMKWLAYLGDVGYTFLLWVNKLYNRYRVWRGLPYYSLSQKIKSRVKRAVSYISDFESKLTELARSKDCIGVICGHIHFPSIRQIDGISYMNSGDWVESLSALVEDHNGNWSLLYFSEADEVTPPKPAALPFENLFIGGEEKIVAFSRPRQRQDTPLPR</sequence>
<evidence type="ECO:0000256" key="5">
    <source>
        <dbReference type="ARBA" id="ARBA00023211"/>
    </source>
</evidence>
<gene>
    <name evidence="7" type="ORF">GCM10023091_15890</name>
</gene>
<keyword evidence="3" id="KW-0479">Metal-binding</keyword>
<dbReference type="InterPro" id="IPR004843">
    <property type="entry name" value="Calcineurin-like_PHP"/>
</dbReference>
<keyword evidence="1" id="KW-1003">Cell membrane</keyword>
<dbReference type="CDD" id="cd07398">
    <property type="entry name" value="MPP_YbbF-LpxH"/>
    <property type="match status" value="1"/>
</dbReference>
<name>A0ABP8LW47_9BACT</name>
<keyword evidence="2" id="KW-0997">Cell inner membrane</keyword>
<proteinExistence type="predicted"/>
<dbReference type="SUPFAM" id="SSF56300">
    <property type="entry name" value="Metallo-dependent phosphatases"/>
    <property type="match status" value="1"/>
</dbReference>
<keyword evidence="4" id="KW-0472">Membrane</keyword>
<dbReference type="Pfam" id="PF00149">
    <property type="entry name" value="Metallophos"/>
    <property type="match status" value="1"/>
</dbReference>
<dbReference type="InterPro" id="IPR043461">
    <property type="entry name" value="LpxH-like"/>
</dbReference>
<feature type="domain" description="Calcineurin-like phosphoesterase" evidence="6">
    <location>
        <begin position="8"/>
        <end position="208"/>
    </location>
</feature>
<dbReference type="InterPro" id="IPR029052">
    <property type="entry name" value="Metallo-depent_PP-like"/>
</dbReference>
<accession>A0ABP8LW47</accession>
<evidence type="ECO:0000256" key="2">
    <source>
        <dbReference type="ARBA" id="ARBA00022519"/>
    </source>
</evidence>
<dbReference type="RefSeq" id="WP_345027822.1">
    <property type="nucleotide sequence ID" value="NZ_BAABEY010000017.1"/>
</dbReference>
<organism evidence="7 8">
    <name type="scientific">Ravibacter arvi</name>
    <dbReference type="NCBI Taxonomy" id="2051041"/>
    <lineage>
        <taxon>Bacteria</taxon>
        <taxon>Pseudomonadati</taxon>
        <taxon>Bacteroidota</taxon>
        <taxon>Cytophagia</taxon>
        <taxon>Cytophagales</taxon>
        <taxon>Spirosomataceae</taxon>
        <taxon>Ravibacter</taxon>
    </lineage>
</organism>
<evidence type="ECO:0000256" key="1">
    <source>
        <dbReference type="ARBA" id="ARBA00022475"/>
    </source>
</evidence>
<evidence type="ECO:0000313" key="8">
    <source>
        <dbReference type="Proteomes" id="UP001501508"/>
    </source>
</evidence>
<reference evidence="8" key="1">
    <citation type="journal article" date="2019" name="Int. J. Syst. Evol. Microbiol.">
        <title>The Global Catalogue of Microorganisms (GCM) 10K type strain sequencing project: providing services to taxonomists for standard genome sequencing and annotation.</title>
        <authorList>
            <consortium name="The Broad Institute Genomics Platform"/>
            <consortium name="The Broad Institute Genome Sequencing Center for Infectious Disease"/>
            <person name="Wu L."/>
            <person name="Ma J."/>
        </authorList>
    </citation>
    <scope>NUCLEOTIDE SEQUENCE [LARGE SCALE GENOMIC DNA]</scope>
    <source>
        <strain evidence="8">JCM 31920</strain>
    </source>
</reference>
<protein>
    <submittedName>
        <fullName evidence="7">UDP-2,3-diacylglucosamine diphosphatase</fullName>
    </submittedName>
</protein>